<dbReference type="PANTHER" id="PTHR43811:SF57">
    <property type="entry name" value="FKBP-TYPE PEPTIDYL-PROLYL CIS-TRANS ISOMERASE FKPA-RELATED"/>
    <property type="match status" value="1"/>
</dbReference>
<comment type="similarity">
    <text evidence="2 7">Belongs to the FKBP-type PPIase family.</text>
</comment>
<dbReference type="InterPro" id="IPR046357">
    <property type="entry name" value="PPIase_dom_sf"/>
</dbReference>
<evidence type="ECO:0000256" key="8">
    <source>
        <dbReference type="SAM" id="SignalP"/>
    </source>
</evidence>
<accession>A0A0A0EMA5</accession>
<evidence type="ECO:0000256" key="6">
    <source>
        <dbReference type="PROSITE-ProRule" id="PRU00277"/>
    </source>
</evidence>
<evidence type="ECO:0000256" key="1">
    <source>
        <dbReference type="ARBA" id="ARBA00000971"/>
    </source>
</evidence>
<evidence type="ECO:0000256" key="4">
    <source>
        <dbReference type="ARBA" id="ARBA00023110"/>
    </source>
</evidence>
<reference evidence="10 11" key="1">
    <citation type="submission" date="2013-08" db="EMBL/GenBank/DDBJ databases">
        <title>Genome sequencing of Lysobacter.</title>
        <authorList>
            <person name="Zhang S."/>
            <person name="Wang G."/>
        </authorList>
    </citation>
    <scope>NUCLEOTIDE SEQUENCE [LARGE SCALE GENOMIC DNA]</scope>
    <source>
        <strain evidence="10 11">Ko07</strain>
    </source>
</reference>
<feature type="chain" id="PRO_5001961632" description="Peptidyl-prolyl cis-trans isomerase" evidence="8">
    <location>
        <begin position="24"/>
        <end position="262"/>
    </location>
</feature>
<dbReference type="GO" id="GO:0003755">
    <property type="term" value="F:peptidyl-prolyl cis-trans isomerase activity"/>
    <property type="evidence" value="ECO:0007669"/>
    <property type="project" value="UniProtKB-UniRule"/>
</dbReference>
<dbReference type="STRING" id="1122185.N792_07405"/>
<name>A0A0A0EMA5_9GAMM</name>
<dbReference type="PRINTS" id="PR01730">
    <property type="entry name" value="INFPOTNTIATR"/>
</dbReference>
<dbReference type="FunFam" id="3.10.50.40:FF:000006">
    <property type="entry name" value="Peptidyl-prolyl cis-trans isomerase"/>
    <property type="match status" value="1"/>
</dbReference>
<dbReference type="EC" id="5.2.1.8" evidence="7"/>
<dbReference type="GO" id="GO:0016020">
    <property type="term" value="C:membrane"/>
    <property type="evidence" value="ECO:0007669"/>
    <property type="project" value="InterPro"/>
</dbReference>
<dbReference type="eggNOG" id="COG0545">
    <property type="taxonomic scope" value="Bacteria"/>
</dbReference>
<dbReference type="PROSITE" id="PS50059">
    <property type="entry name" value="FKBP_PPIASE"/>
    <property type="match status" value="1"/>
</dbReference>
<proteinExistence type="inferred from homology"/>
<dbReference type="Gene3D" id="3.10.50.40">
    <property type="match status" value="1"/>
</dbReference>
<evidence type="ECO:0000256" key="7">
    <source>
        <dbReference type="RuleBase" id="RU003915"/>
    </source>
</evidence>
<dbReference type="InterPro" id="IPR036944">
    <property type="entry name" value="PPIase_FKBP_N_sf"/>
</dbReference>
<keyword evidence="5 6" id="KW-0413">Isomerase</keyword>
<dbReference type="Proteomes" id="UP000030017">
    <property type="component" value="Unassembled WGS sequence"/>
</dbReference>
<dbReference type="SUPFAM" id="SSF54534">
    <property type="entry name" value="FKBP-like"/>
    <property type="match status" value="1"/>
</dbReference>
<feature type="signal peptide" evidence="8">
    <location>
        <begin position="1"/>
        <end position="23"/>
    </location>
</feature>
<dbReference type="GO" id="GO:0006457">
    <property type="term" value="P:protein folding"/>
    <property type="evidence" value="ECO:0007669"/>
    <property type="project" value="InterPro"/>
</dbReference>
<evidence type="ECO:0000256" key="2">
    <source>
        <dbReference type="ARBA" id="ARBA00006577"/>
    </source>
</evidence>
<keyword evidence="3 8" id="KW-0732">Signal</keyword>
<dbReference type="Gene3D" id="1.10.287.460">
    <property type="entry name" value="Peptidyl-prolyl cis-trans isomerase, FKBP-type, N-terminal domain"/>
    <property type="match status" value="1"/>
</dbReference>
<dbReference type="EMBL" id="AVPS01000004">
    <property type="protein sequence ID" value="KGM52146.1"/>
    <property type="molecule type" value="Genomic_DNA"/>
</dbReference>
<dbReference type="Pfam" id="PF01346">
    <property type="entry name" value="FKBP_N"/>
    <property type="match status" value="1"/>
</dbReference>
<keyword evidence="4 6" id="KW-0697">Rotamase</keyword>
<evidence type="ECO:0000313" key="11">
    <source>
        <dbReference type="Proteomes" id="UP000030017"/>
    </source>
</evidence>
<sequence length="262" mass="27480">MIQFPRHAAAILAAATLTLAITACQPGDKADTANADKTAEAGSADTLKIKGLANEKEQVSYMIGLDLAKSLEPVKDEIDIDTLSKAIKTRLAGGKSLMTDEQAAQVAEAFGQRLQAKRAAEIAAAAEKNKTEGEAFLAANAAKPDVKTTASGLQYQVLTEGTGAKPTADDVVRVHYKGTLLDGETFDSSHDRGEPAVFSLQQVVPGWTEGIALMPVGSTYRFWIPSDLGYGATGTPGGPIGPNAVLVFEVELLDIVQAPDQQ</sequence>
<dbReference type="InterPro" id="IPR000774">
    <property type="entry name" value="PPIase_FKBP_N"/>
</dbReference>
<evidence type="ECO:0000256" key="3">
    <source>
        <dbReference type="ARBA" id="ARBA00022729"/>
    </source>
</evidence>
<gene>
    <name evidence="10" type="ORF">N792_07405</name>
</gene>
<comment type="catalytic activity">
    <reaction evidence="1 6 7">
        <text>[protein]-peptidylproline (omega=180) = [protein]-peptidylproline (omega=0)</text>
        <dbReference type="Rhea" id="RHEA:16237"/>
        <dbReference type="Rhea" id="RHEA-COMP:10747"/>
        <dbReference type="Rhea" id="RHEA-COMP:10748"/>
        <dbReference type="ChEBI" id="CHEBI:83833"/>
        <dbReference type="ChEBI" id="CHEBI:83834"/>
        <dbReference type="EC" id="5.2.1.8"/>
    </reaction>
</comment>
<organism evidence="10 11">
    <name type="scientific">Lysobacter concretionis Ko07 = DSM 16239</name>
    <dbReference type="NCBI Taxonomy" id="1122185"/>
    <lineage>
        <taxon>Bacteria</taxon>
        <taxon>Pseudomonadati</taxon>
        <taxon>Pseudomonadota</taxon>
        <taxon>Gammaproteobacteria</taxon>
        <taxon>Lysobacterales</taxon>
        <taxon>Lysobacteraceae</taxon>
        <taxon>Novilysobacter</taxon>
    </lineage>
</organism>
<dbReference type="Pfam" id="PF00254">
    <property type="entry name" value="FKBP_C"/>
    <property type="match status" value="1"/>
</dbReference>
<protein>
    <recommendedName>
        <fullName evidence="7">Peptidyl-prolyl cis-trans isomerase</fullName>
        <ecNumber evidence="7">5.2.1.8</ecNumber>
    </recommendedName>
</protein>
<evidence type="ECO:0000256" key="5">
    <source>
        <dbReference type="ARBA" id="ARBA00023235"/>
    </source>
</evidence>
<dbReference type="PANTHER" id="PTHR43811">
    <property type="entry name" value="FKBP-TYPE PEPTIDYL-PROLYL CIS-TRANS ISOMERASE FKPA"/>
    <property type="match status" value="1"/>
</dbReference>
<evidence type="ECO:0000259" key="9">
    <source>
        <dbReference type="PROSITE" id="PS50059"/>
    </source>
</evidence>
<evidence type="ECO:0000313" key="10">
    <source>
        <dbReference type="EMBL" id="KGM52146.1"/>
    </source>
</evidence>
<keyword evidence="11" id="KW-1185">Reference proteome</keyword>
<dbReference type="InterPro" id="IPR008104">
    <property type="entry name" value="INFPOTNTIATR"/>
</dbReference>
<dbReference type="InterPro" id="IPR001179">
    <property type="entry name" value="PPIase_FKBP_dom"/>
</dbReference>
<feature type="domain" description="PPIase FKBP-type" evidence="9">
    <location>
        <begin position="169"/>
        <end position="256"/>
    </location>
</feature>
<dbReference type="AlphaFoldDB" id="A0A0A0EMA5"/>
<dbReference type="PROSITE" id="PS51257">
    <property type="entry name" value="PROKAR_LIPOPROTEIN"/>
    <property type="match status" value="1"/>
</dbReference>
<comment type="caution">
    <text evidence="10">The sequence shown here is derived from an EMBL/GenBank/DDBJ whole genome shotgun (WGS) entry which is preliminary data.</text>
</comment>